<dbReference type="STRING" id="139825.A0A401H1P4"/>
<dbReference type="PANTHER" id="PTHR48079">
    <property type="entry name" value="PROTEIN YEEZ"/>
    <property type="match status" value="1"/>
</dbReference>
<dbReference type="Proteomes" id="UP000287166">
    <property type="component" value="Unassembled WGS sequence"/>
</dbReference>
<dbReference type="PANTHER" id="PTHR48079:SF6">
    <property type="entry name" value="NAD(P)-BINDING DOMAIN-CONTAINING PROTEIN-RELATED"/>
    <property type="match status" value="1"/>
</dbReference>
<dbReference type="RefSeq" id="XP_027619264.1">
    <property type="nucleotide sequence ID" value="XM_027763463.1"/>
</dbReference>
<organism evidence="2 3">
    <name type="scientific">Sparassis crispa</name>
    <dbReference type="NCBI Taxonomy" id="139825"/>
    <lineage>
        <taxon>Eukaryota</taxon>
        <taxon>Fungi</taxon>
        <taxon>Dikarya</taxon>
        <taxon>Basidiomycota</taxon>
        <taxon>Agaricomycotina</taxon>
        <taxon>Agaricomycetes</taxon>
        <taxon>Polyporales</taxon>
        <taxon>Sparassidaceae</taxon>
        <taxon>Sparassis</taxon>
    </lineage>
</organism>
<dbReference type="InterPro" id="IPR051783">
    <property type="entry name" value="NAD(P)-dependent_oxidoreduct"/>
</dbReference>
<evidence type="ECO:0000313" key="2">
    <source>
        <dbReference type="EMBL" id="GBE88351.1"/>
    </source>
</evidence>
<name>A0A401H1P4_9APHY</name>
<dbReference type="SUPFAM" id="SSF51735">
    <property type="entry name" value="NAD(P)-binding Rossmann-fold domains"/>
    <property type="match status" value="1"/>
</dbReference>
<dbReference type="GO" id="GO:0004029">
    <property type="term" value="F:aldehyde dehydrogenase (NAD+) activity"/>
    <property type="evidence" value="ECO:0007669"/>
    <property type="project" value="TreeGrafter"/>
</dbReference>
<feature type="domain" description="NmrA-like" evidence="1">
    <location>
        <begin position="4"/>
        <end position="81"/>
    </location>
</feature>
<evidence type="ECO:0000313" key="3">
    <source>
        <dbReference type="Proteomes" id="UP000287166"/>
    </source>
</evidence>
<dbReference type="InParanoid" id="A0A401H1P4"/>
<protein>
    <recommendedName>
        <fullName evidence="1">NmrA-like domain-containing protein</fullName>
    </recommendedName>
</protein>
<dbReference type="InterPro" id="IPR008030">
    <property type="entry name" value="NmrA-like"/>
</dbReference>
<accession>A0A401H1P4</accession>
<dbReference type="InterPro" id="IPR036291">
    <property type="entry name" value="NAD(P)-bd_dom_sf"/>
</dbReference>
<sequence>MSHKTSILLIGATGYIGGSVLTRLMKHPNASNFDITVLVRSEEKAKKLEAFGVHTVIGSFGDTEKLEALASKASIVFNCADADDLGAARAILRGMQKRHTEAGEIPTLIHTSGTGIVTDNAAGMYPMSTIYYDSDPDQIETLSPTQMHRNVDLSIVNADAKGTIKSYIILPSDIYGLASGSLVNAGIMNPHSVQIPLLIKASLDRGRGGMVGEGKNIWPNVHIDEVADLYIVVFDAVMSGKPIGHGREGFYFAENGEHQLYDIGKAIGAALVDLGMAKSDEPTTFSKAELDKYFGGSADLGTNSRCRAERSRAIGWKPVKGTRDMLASVRPEIDNMIARPESVKI</sequence>
<keyword evidence="3" id="KW-1185">Reference proteome</keyword>
<dbReference type="Pfam" id="PF05368">
    <property type="entry name" value="NmrA"/>
    <property type="match status" value="1"/>
</dbReference>
<dbReference type="Gene3D" id="3.40.50.720">
    <property type="entry name" value="NAD(P)-binding Rossmann-like Domain"/>
    <property type="match status" value="1"/>
</dbReference>
<dbReference type="GO" id="GO:0005737">
    <property type="term" value="C:cytoplasm"/>
    <property type="evidence" value="ECO:0007669"/>
    <property type="project" value="TreeGrafter"/>
</dbReference>
<dbReference type="OrthoDB" id="10262413at2759"/>
<reference evidence="2 3" key="1">
    <citation type="journal article" date="2018" name="Sci. Rep.">
        <title>Genome sequence of the cauliflower mushroom Sparassis crispa (Hanabiratake) and its association with beneficial usage.</title>
        <authorList>
            <person name="Kiyama R."/>
            <person name="Furutani Y."/>
            <person name="Kawaguchi K."/>
            <person name="Nakanishi T."/>
        </authorList>
    </citation>
    <scope>NUCLEOTIDE SEQUENCE [LARGE SCALE GENOMIC DNA]</scope>
</reference>
<dbReference type="GeneID" id="38785268"/>
<proteinExistence type="predicted"/>
<gene>
    <name evidence="2" type="ORF">SCP_1301660</name>
</gene>
<evidence type="ECO:0000259" key="1">
    <source>
        <dbReference type="Pfam" id="PF05368"/>
    </source>
</evidence>
<dbReference type="FunCoup" id="A0A401H1P4">
    <property type="interactions" value="20"/>
</dbReference>
<comment type="caution">
    <text evidence="2">The sequence shown here is derived from an EMBL/GenBank/DDBJ whole genome shotgun (WGS) entry which is preliminary data.</text>
</comment>
<dbReference type="AlphaFoldDB" id="A0A401H1P4"/>
<dbReference type="EMBL" id="BFAD01000013">
    <property type="protein sequence ID" value="GBE88351.1"/>
    <property type="molecule type" value="Genomic_DNA"/>
</dbReference>